<dbReference type="Proteomes" id="UP001179280">
    <property type="component" value="Unassembled WGS sequence"/>
</dbReference>
<name>A0ABS2SUJ8_9BACI</name>
<accession>A0ABS2SUJ8</accession>
<evidence type="ECO:0000313" key="2">
    <source>
        <dbReference type="EMBL" id="MBM7839228.1"/>
    </source>
</evidence>
<keyword evidence="1" id="KW-0812">Transmembrane</keyword>
<keyword evidence="3" id="KW-1185">Reference proteome</keyword>
<gene>
    <name evidence="2" type="ORF">JOC54_002499</name>
</gene>
<evidence type="ECO:0000256" key="1">
    <source>
        <dbReference type="SAM" id="Phobius"/>
    </source>
</evidence>
<protein>
    <submittedName>
        <fullName evidence="2">Uncharacterized protein</fullName>
    </submittedName>
</protein>
<keyword evidence="1" id="KW-0472">Membrane</keyword>
<dbReference type="EMBL" id="JAFBCV010000007">
    <property type="protein sequence ID" value="MBM7839228.1"/>
    <property type="molecule type" value="Genomic_DNA"/>
</dbReference>
<feature type="transmembrane region" description="Helical" evidence="1">
    <location>
        <begin position="6"/>
        <end position="25"/>
    </location>
</feature>
<sequence length="56" mass="6348">MTIEVNILTLLIGGVVFLAALFVVVEKAVQRGVDASRLRDQVEAYMEDERKKRDIE</sequence>
<keyword evidence="1" id="KW-1133">Transmembrane helix</keyword>
<organism evidence="2 3">
    <name type="scientific">Shouchella xiaoxiensis</name>
    <dbReference type="NCBI Taxonomy" id="766895"/>
    <lineage>
        <taxon>Bacteria</taxon>
        <taxon>Bacillati</taxon>
        <taxon>Bacillota</taxon>
        <taxon>Bacilli</taxon>
        <taxon>Bacillales</taxon>
        <taxon>Bacillaceae</taxon>
        <taxon>Shouchella</taxon>
    </lineage>
</organism>
<dbReference type="RefSeq" id="WP_204466526.1">
    <property type="nucleotide sequence ID" value="NZ_JAFBCV010000007.1"/>
</dbReference>
<reference evidence="2" key="1">
    <citation type="submission" date="2021-01" db="EMBL/GenBank/DDBJ databases">
        <title>Genomic Encyclopedia of Type Strains, Phase IV (KMG-IV): sequencing the most valuable type-strain genomes for metagenomic binning, comparative biology and taxonomic classification.</title>
        <authorList>
            <person name="Goeker M."/>
        </authorList>
    </citation>
    <scope>NUCLEOTIDE SEQUENCE</scope>
    <source>
        <strain evidence="2">DSM 21943</strain>
    </source>
</reference>
<comment type="caution">
    <text evidence="2">The sequence shown here is derived from an EMBL/GenBank/DDBJ whole genome shotgun (WGS) entry which is preliminary data.</text>
</comment>
<evidence type="ECO:0000313" key="3">
    <source>
        <dbReference type="Proteomes" id="UP001179280"/>
    </source>
</evidence>
<proteinExistence type="predicted"/>